<feature type="binding site" evidence="8">
    <location>
        <position position="156"/>
    </location>
    <ligand>
        <name>FMN</name>
        <dbReference type="ChEBI" id="CHEBI:58210"/>
    </ligand>
</feature>
<evidence type="ECO:0000256" key="8">
    <source>
        <dbReference type="PIRSR" id="PIRSR006621-2"/>
    </source>
</evidence>
<evidence type="ECO:0000259" key="9">
    <source>
        <dbReference type="Pfam" id="PF01207"/>
    </source>
</evidence>
<dbReference type="PIRSF" id="PIRSF006621">
    <property type="entry name" value="Dus"/>
    <property type="match status" value="1"/>
</dbReference>
<evidence type="ECO:0000256" key="1">
    <source>
        <dbReference type="ARBA" id="ARBA00001917"/>
    </source>
</evidence>
<dbReference type="AlphaFoldDB" id="A0A5A9PPJ2"/>
<organism evidence="10 11">
    <name type="scientific">Triplophysa tibetana</name>
    <dbReference type="NCBI Taxonomy" id="1572043"/>
    <lineage>
        <taxon>Eukaryota</taxon>
        <taxon>Metazoa</taxon>
        <taxon>Chordata</taxon>
        <taxon>Craniata</taxon>
        <taxon>Vertebrata</taxon>
        <taxon>Euteleostomi</taxon>
        <taxon>Actinopterygii</taxon>
        <taxon>Neopterygii</taxon>
        <taxon>Teleostei</taxon>
        <taxon>Ostariophysi</taxon>
        <taxon>Cypriniformes</taxon>
        <taxon>Nemacheilidae</taxon>
        <taxon>Triplophysa</taxon>
    </lineage>
</organism>
<dbReference type="GO" id="GO:0017150">
    <property type="term" value="F:tRNA dihydrouridine synthase activity"/>
    <property type="evidence" value="ECO:0007669"/>
    <property type="project" value="InterPro"/>
</dbReference>
<comment type="function">
    <text evidence="6">Catalyzes the synthesis of dihydrouridine, a modified base found in the D-loop of most tRNAs.</text>
</comment>
<feature type="active site" description="Proton donor" evidence="7">
    <location>
        <position position="117"/>
    </location>
</feature>
<feature type="binding site" evidence="8">
    <location>
        <begin position="243"/>
        <end position="244"/>
    </location>
    <ligand>
        <name>FMN</name>
        <dbReference type="ChEBI" id="CHEBI:58210"/>
    </ligand>
</feature>
<keyword evidence="5 6" id="KW-0560">Oxidoreductase</keyword>
<evidence type="ECO:0000256" key="3">
    <source>
        <dbReference type="ARBA" id="ARBA00022643"/>
    </source>
</evidence>
<dbReference type="Pfam" id="PF01207">
    <property type="entry name" value="Dus"/>
    <property type="match status" value="1"/>
</dbReference>
<dbReference type="InterPro" id="IPR018517">
    <property type="entry name" value="tRNA_hU_synthase_CS"/>
</dbReference>
<evidence type="ECO:0000256" key="7">
    <source>
        <dbReference type="PIRSR" id="PIRSR006621-1"/>
    </source>
</evidence>
<comment type="similarity">
    <text evidence="6">Belongs to the dus family.</text>
</comment>
<keyword evidence="4 6" id="KW-0819">tRNA processing</keyword>
<dbReference type="Gene3D" id="3.20.20.70">
    <property type="entry name" value="Aldolase class I"/>
    <property type="match status" value="1"/>
</dbReference>
<dbReference type="EC" id="1.3.1.-" evidence="6"/>
<dbReference type="PROSITE" id="PS01136">
    <property type="entry name" value="UPF0034"/>
    <property type="match status" value="1"/>
</dbReference>
<evidence type="ECO:0000313" key="11">
    <source>
        <dbReference type="Proteomes" id="UP000324632"/>
    </source>
</evidence>
<evidence type="ECO:0000256" key="2">
    <source>
        <dbReference type="ARBA" id="ARBA00022630"/>
    </source>
</evidence>
<feature type="binding site" evidence="8">
    <location>
        <begin position="215"/>
        <end position="217"/>
    </location>
    <ligand>
        <name>FMN</name>
        <dbReference type="ChEBI" id="CHEBI:58210"/>
    </ligand>
</feature>
<feature type="binding site" evidence="8">
    <location>
        <position position="184"/>
    </location>
    <ligand>
        <name>FMN</name>
        <dbReference type="ChEBI" id="CHEBI:58210"/>
    </ligand>
</feature>
<feature type="domain" description="DUS-like FMN-binding" evidence="9">
    <location>
        <begin position="16"/>
        <end position="259"/>
    </location>
</feature>
<dbReference type="InterPro" id="IPR013785">
    <property type="entry name" value="Aldolase_TIM"/>
</dbReference>
<dbReference type="InterPro" id="IPR035587">
    <property type="entry name" value="DUS-like_FMN-bd"/>
</dbReference>
<dbReference type="InterPro" id="IPR052582">
    <property type="entry name" value="tRNA-DUS-like"/>
</dbReference>
<feature type="binding site" evidence="8">
    <location>
        <begin position="19"/>
        <end position="21"/>
    </location>
    <ligand>
        <name>FMN</name>
        <dbReference type="ChEBI" id="CHEBI:58210"/>
    </ligand>
</feature>
<dbReference type="PANTHER" id="PTHR45936">
    <property type="entry name" value="TRNA-DIHYDROURIDINE(20) SYNTHASE [NAD(P)+]-LIKE"/>
    <property type="match status" value="1"/>
</dbReference>
<dbReference type="Proteomes" id="UP000324632">
    <property type="component" value="Chromosome 2"/>
</dbReference>
<dbReference type="EMBL" id="SOYY01000002">
    <property type="protein sequence ID" value="KAA0724080.1"/>
    <property type="molecule type" value="Genomic_DNA"/>
</dbReference>
<feature type="binding site" evidence="8">
    <location>
        <position position="88"/>
    </location>
    <ligand>
        <name>FMN</name>
        <dbReference type="ChEBI" id="CHEBI:58210"/>
    </ligand>
</feature>
<keyword evidence="2 6" id="KW-0285">Flavoprotein</keyword>
<dbReference type="GO" id="GO:0050660">
    <property type="term" value="F:flavin adenine dinucleotide binding"/>
    <property type="evidence" value="ECO:0007669"/>
    <property type="project" value="InterPro"/>
</dbReference>
<evidence type="ECO:0000256" key="6">
    <source>
        <dbReference type="PIRNR" id="PIRNR006621"/>
    </source>
</evidence>
<comment type="caution">
    <text evidence="10">The sequence shown here is derived from an EMBL/GenBank/DDBJ whole genome shotgun (WGS) entry which is preliminary data.</text>
</comment>
<keyword evidence="8" id="KW-0547">Nucleotide-binding</keyword>
<evidence type="ECO:0000256" key="4">
    <source>
        <dbReference type="ARBA" id="ARBA00022694"/>
    </source>
</evidence>
<protein>
    <recommendedName>
        <fullName evidence="6">tRNA-dihydrouridine synthase</fullName>
        <ecNumber evidence="6">1.3.1.-</ecNumber>
    </recommendedName>
</protein>
<name>A0A5A9PPJ2_9TELE</name>
<gene>
    <name evidence="10" type="ORF">E1301_Tti018483</name>
</gene>
<dbReference type="PANTHER" id="PTHR45936:SF1">
    <property type="entry name" value="TRNA-DIHYDROURIDINE(20) SYNTHASE [NAD(P)+]-LIKE"/>
    <property type="match status" value="1"/>
</dbReference>
<dbReference type="InterPro" id="IPR001269">
    <property type="entry name" value="DUS_fam"/>
</dbReference>
<sequence>MMASSVERLCFVQKCILAPMVRVGTLPMRLLALDYGAHIVYCEELIDIKMAQCKRVVNDVLETVDFIAPDERVMFRTCSKEKDRVVFQMGTADPDRALAVAKLIENDVAAVDVNMGCPKEYSTKGGMGSALLSDPEKIEAILRTLVNGISKPVTCKIRILPTLEDTVNLVKRIERTGVAAIAVHGRMKEERQRHPVHCDYIQAVAESVSIPVIANGGSLDSVKTFDDIEKFRVATGASSVMLARAAMWNPSIFRQQGALSLETVMEEYIKYAVRYDNHPFNTKYCLCQMLRDRVESPFGKQLHAAQTVGEICEVFGMNEYYTKDHS</sequence>
<proteinExistence type="inferred from homology"/>
<keyword evidence="11" id="KW-1185">Reference proteome</keyword>
<keyword evidence="3 6" id="KW-0288">FMN</keyword>
<dbReference type="CDD" id="cd02801">
    <property type="entry name" value="DUS_like_FMN"/>
    <property type="match status" value="1"/>
</dbReference>
<accession>A0A5A9PPJ2</accession>
<dbReference type="GO" id="GO:0005737">
    <property type="term" value="C:cytoplasm"/>
    <property type="evidence" value="ECO:0007669"/>
    <property type="project" value="TreeGrafter"/>
</dbReference>
<evidence type="ECO:0000256" key="5">
    <source>
        <dbReference type="ARBA" id="ARBA00023002"/>
    </source>
</evidence>
<reference evidence="10 11" key="1">
    <citation type="journal article" date="2019" name="Mol. Ecol. Resour.">
        <title>Chromosome-level genome assembly of Triplophysa tibetana, a fish adapted to the harsh high-altitude environment of the Tibetan Plateau.</title>
        <authorList>
            <person name="Yang X."/>
            <person name="Liu H."/>
            <person name="Ma Z."/>
            <person name="Zou Y."/>
            <person name="Zou M."/>
            <person name="Mao Y."/>
            <person name="Li X."/>
            <person name="Wang H."/>
            <person name="Chen T."/>
            <person name="Wang W."/>
            <person name="Yang R."/>
        </authorList>
    </citation>
    <scope>NUCLEOTIDE SEQUENCE [LARGE SCALE GENOMIC DNA]</scope>
    <source>
        <strain evidence="10">TTIB1903HZAU</strain>
        <tissue evidence="10">Muscle</tissue>
    </source>
</reference>
<comment type="cofactor">
    <cofactor evidence="1 6 8">
        <name>FMN</name>
        <dbReference type="ChEBI" id="CHEBI:58210"/>
    </cofactor>
</comment>
<evidence type="ECO:0000313" key="10">
    <source>
        <dbReference type="EMBL" id="KAA0724080.1"/>
    </source>
</evidence>
<dbReference type="SUPFAM" id="SSF51395">
    <property type="entry name" value="FMN-linked oxidoreductases"/>
    <property type="match status" value="1"/>
</dbReference>